<dbReference type="OrthoDB" id="9808195at2"/>
<dbReference type="Pfam" id="PF01546">
    <property type="entry name" value="Peptidase_M20"/>
    <property type="match status" value="1"/>
</dbReference>
<feature type="domain" description="Peptidase M20 dimerisation" evidence="4">
    <location>
        <begin position="212"/>
        <end position="311"/>
    </location>
</feature>
<proteinExistence type="inferred from homology"/>
<feature type="binding site" evidence="3">
    <location>
        <position position="190"/>
    </location>
    <ligand>
        <name>Zn(2+)</name>
        <dbReference type="ChEBI" id="CHEBI:29105"/>
        <label>1</label>
    </ligand>
</feature>
<dbReference type="InterPro" id="IPR011650">
    <property type="entry name" value="Peptidase_M20_dimer"/>
</dbReference>
<dbReference type="CDD" id="cd03884">
    <property type="entry name" value="M20_bAS"/>
    <property type="match status" value="1"/>
</dbReference>
<gene>
    <name evidence="5" type="ORF">FME95_07765</name>
</gene>
<accession>A0A5C8ZCH5</accession>
<keyword evidence="3" id="KW-0862">Zinc</keyword>
<comment type="cofactor">
    <cofactor evidence="3">
        <name>Zn(2+)</name>
        <dbReference type="ChEBI" id="CHEBI:29105"/>
    </cofactor>
    <text evidence="3">Binds 2 Zn(2+) ions per subunit.</text>
</comment>
<dbReference type="Proteomes" id="UP000321764">
    <property type="component" value="Unassembled WGS sequence"/>
</dbReference>
<sequence length="419" mass="46092">MKELRINGERLWDSLMEMAEFGLTPKGGCKRLVGTELDGKARDLFVKWVEDCGCTVTVDKFGNMFARRDGLNNDLPAVATGSHLDTQPTGGKFDGVFGVLAGVEVLRTLHENNIVTEAPMEFTVWTNEEGSRFQPAMQGSGVYVGRFDLETELNKTDVDGIRLGDELEKIGYIGDAEPGSRNFGAFFEAHIEQGPILEDQEKVIGVVRLGQGIRWYNVSVKGRESHSGTTPMYLRNDAMVASSKIITEIEELAGRYDNGLGTVGFMQVFPNSRNVIPGEVKFSVDLRNPNADVLTKMDEEFQAFCAKVAKERNIEIEVDNFWYFAPVEFNASDDIKKAAEELDYSHMDIYAGAGHDACYMADIVPTGMIFTPCKDGISHNELEDTKPEECEAGANVLLHAMLGASERIASQAEEGAAAV</sequence>
<evidence type="ECO:0000259" key="4">
    <source>
        <dbReference type="Pfam" id="PF07687"/>
    </source>
</evidence>
<comment type="caution">
    <text evidence="5">The sequence shown here is derived from an EMBL/GenBank/DDBJ whole genome shotgun (WGS) entry which is preliminary data.</text>
</comment>
<dbReference type="SUPFAM" id="SSF55031">
    <property type="entry name" value="Bacterial exopeptidase dimerisation domain"/>
    <property type="match status" value="1"/>
</dbReference>
<evidence type="ECO:0000313" key="6">
    <source>
        <dbReference type="Proteomes" id="UP000321764"/>
    </source>
</evidence>
<dbReference type="PANTHER" id="PTHR32494">
    <property type="entry name" value="ALLANTOATE DEIMINASE-RELATED"/>
    <property type="match status" value="1"/>
</dbReference>
<evidence type="ECO:0000256" key="1">
    <source>
        <dbReference type="ARBA" id="ARBA00006153"/>
    </source>
</evidence>
<dbReference type="GO" id="GO:0046872">
    <property type="term" value="F:metal ion binding"/>
    <property type="evidence" value="ECO:0007669"/>
    <property type="project" value="UniProtKB-KW"/>
</dbReference>
<dbReference type="Pfam" id="PF07687">
    <property type="entry name" value="M20_dimer"/>
    <property type="match status" value="1"/>
</dbReference>
<dbReference type="NCBIfam" id="TIGR01879">
    <property type="entry name" value="hydantase"/>
    <property type="match status" value="1"/>
</dbReference>
<feature type="binding site" evidence="3">
    <location>
        <position position="94"/>
    </location>
    <ligand>
        <name>Zn(2+)</name>
        <dbReference type="ChEBI" id="CHEBI:29105"/>
        <label>2</label>
    </ligand>
</feature>
<keyword evidence="3" id="KW-0479">Metal-binding</keyword>
<dbReference type="Gene3D" id="3.40.630.10">
    <property type="entry name" value="Zn peptidases"/>
    <property type="match status" value="1"/>
</dbReference>
<evidence type="ECO:0000256" key="3">
    <source>
        <dbReference type="PIRSR" id="PIRSR001235-1"/>
    </source>
</evidence>
<feature type="binding site" evidence="3">
    <location>
        <position position="379"/>
    </location>
    <ligand>
        <name>Zn(2+)</name>
        <dbReference type="ChEBI" id="CHEBI:29105"/>
        <label>2</label>
    </ligand>
</feature>
<dbReference type="SUPFAM" id="SSF53187">
    <property type="entry name" value="Zn-dependent exopeptidases"/>
    <property type="match status" value="1"/>
</dbReference>
<dbReference type="EMBL" id="VKAD01000001">
    <property type="protein sequence ID" value="TXR54989.1"/>
    <property type="molecule type" value="Genomic_DNA"/>
</dbReference>
<evidence type="ECO:0000256" key="2">
    <source>
        <dbReference type="ARBA" id="ARBA00022801"/>
    </source>
</evidence>
<comment type="similarity">
    <text evidence="1">Belongs to the peptidase M20 family.</text>
</comment>
<feature type="binding site" evidence="3">
    <location>
        <position position="94"/>
    </location>
    <ligand>
        <name>Zn(2+)</name>
        <dbReference type="ChEBI" id="CHEBI:29105"/>
        <label>1</label>
    </ligand>
</feature>
<dbReference type="GO" id="GO:0016813">
    <property type="term" value="F:hydrolase activity, acting on carbon-nitrogen (but not peptide) bonds, in linear amidines"/>
    <property type="evidence" value="ECO:0007669"/>
    <property type="project" value="InterPro"/>
</dbReference>
<feature type="binding site" evidence="3">
    <location>
        <position position="129"/>
    </location>
    <ligand>
        <name>Zn(2+)</name>
        <dbReference type="ChEBI" id="CHEBI:29105"/>
        <label>2</label>
    </ligand>
</feature>
<protein>
    <submittedName>
        <fullName evidence="5">Zn-dependent hydrolase</fullName>
    </submittedName>
</protein>
<evidence type="ECO:0000313" key="5">
    <source>
        <dbReference type="EMBL" id="TXR54989.1"/>
    </source>
</evidence>
<dbReference type="PIRSF" id="PIRSF001235">
    <property type="entry name" value="Amidase_carbamoylase"/>
    <property type="match status" value="1"/>
</dbReference>
<dbReference type="AlphaFoldDB" id="A0A5C8ZCH5"/>
<keyword evidence="6" id="KW-1185">Reference proteome</keyword>
<organism evidence="5 6">
    <name type="scientific">Reinekea thalattae</name>
    <dbReference type="NCBI Taxonomy" id="2593301"/>
    <lineage>
        <taxon>Bacteria</taxon>
        <taxon>Pseudomonadati</taxon>
        <taxon>Pseudomonadota</taxon>
        <taxon>Gammaproteobacteria</taxon>
        <taxon>Oceanospirillales</taxon>
        <taxon>Saccharospirillaceae</taxon>
        <taxon>Reinekea</taxon>
    </lineage>
</organism>
<dbReference type="InterPro" id="IPR002933">
    <property type="entry name" value="Peptidase_M20"/>
</dbReference>
<dbReference type="Gene3D" id="3.30.70.360">
    <property type="match status" value="1"/>
</dbReference>
<dbReference type="InterPro" id="IPR036264">
    <property type="entry name" value="Bact_exopeptidase_dim_dom"/>
</dbReference>
<name>A0A5C8ZCH5_9GAMM</name>
<keyword evidence="2 5" id="KW-0378">Hydrolase</keyword>
<reference evidence="5 6" key="1">
    <citation type="submission" date="2019-07" db="EMBL/GenBank/DDBJ databases">
        <title>Reinekea sp. strain SSH23 genome sequencing and assembly.</title>
        <authorList>
            <person name="Kim I."/>
        </authorList>
    </citation>
    <scope>NUCLEOTIDE SEQUENCE [LARGE SCALE GENOMIC DNA]</scope>
    <source>
        <strain evidence="5 6">SSH23</strain>
    </source>
</reference>
<dbReference type="NCBIfam" id="NF006771">
    <property type="entry name" value="PRK09290.1-5"/>
    <property type="match status" value="1"/>
</dbReference>
<dbReference type="InterPro" id="IPR010158">
    <property type="entry name" value="Amidase_Cbmase"/>
</dbReference>
<feature type="binding site" evidence="3">
    <location>
        <position position="83"/>
    </location>
    <ligand>
        <name>Zn(2+)</name>
        <dbReference type="ChEBI" id="CHEBI:29105"/>
        <label>1</label>
    </ligand>
</feature>
<dbReference type="NCBIfam" id="NF006769">
    <property type="entry name" value="PRK09290.1-3"/>
    <property type="match status" value="1"/>
</dbReference>
<dbReference type="PANTHER" id="PTHR32494:SF5">
    <property type="entry name" value="ALLANTOATE AMIDOHYDROLASE"/>
    <property type="match status" value="1"/>
</dbReference>